<organism evidence="1 2">
    <name type="scientific">Amycolatopsis speibonae</name>
    <dbReference type="NCBI Taxonomy" id="1450224"/>
    <lineage>
        <taxon>Bacteria</taxon>
        <taxon>Bacillati</taxon>
        <taxon>Actinomycetota</taxon>
        <taxon>Actinomycetes</taxon>
        <taxon>Pseudonocardiales</taxon>
        <taxon>Pseudonocardiaceae</taxon>
        <taxon>Amycolatopsis</taxon>
    </lineage>
</organism>
<evidence type="ECO:0000313" key="1">
    <source>
        <dbReference type="EMBL" id="MFC3450962.1"/>
    </source>
</evidence>
<gene>
    <name evidence="1" type="ORF">ACFOSH_16145</name>
</gene>
<evidence type="ECO:0000313" key="2">
    <source>
        <dbReference type="Proteomes" id="UP001595645"/>
    </source>
</evidence>
<protein>
    <submittedName>
        <fullName evidence="1">Uncharacterized protein</fullName>
    </submittedName>
</protein>
<comment type="caution">
    <text evidence="1">The sequence shown here is derived from an EMBL/GenBank/DDBJ whole genome shotgun (WGS) entry which is preliminary data.</text>
</comment>
<dbReference type="RefSeq" id="WP_378239709.1">
    <property type="nucleotide sequence ID" value="NZ_JBHRWK010000022.1"/>
</dbReference>
<keyword evidence="2" id="KW-1185">Reference proteome</keyword>
<dbReference type="EMBL" id="JBHRWK010000022">
    <property type="protein sequence ID" value="MFC3450962.1"/>
    <property type="molecule type" value="Genomic_DNA"/>
</dbReference>
<name>A0ABV7NZA0_9PSEU</name>
<accession>A0ABV7NZA0</accession>
<proteinExistence type="predicted"/>
<reference evidence="2" key="1">
    <citation type="journal article" date="2019" name="Int. J. Syst. Evol. Microbiol.">
        <title>The Global Catalogue of Microorganisms (GCM) 10K type strain sequencing project: providing services to taxonomists for standard genome sequencing and annotation.</title>
        <authorList>
            <consortium name="The Broad Institute Genomics Platform"/>
            <consortium name="The Broad Institute Genome Sequencing Center for Infectious Disease"/>
            <person name="Wu L."/>
            <person name="Ma J."/>
        </authorList>
    </citation>
    <scope>NUCLEOTIDE SEQUENCE [LARGE SCALE GENOMIC DNA]</scope>
    <source>
        <strain evidence="2">CGMCC 4.7676</strain>
    </source>
</reference>
<sequence>MECFGALATGLTPPDRIDPRLVDEKFEEYQAVWNELGLRWLEYRRTEAAS</sequence>
<dbReference type="Proteomes" id="UP001595645">
    <property type="component" value="Unassembled WGS sequence"/>
</dbReference>